<feature type="transmembrane region" description="Helical" evidence="7">
    <location>
        <begin position="149"/>
        <end position="172"/>
    </location>
</feature>
<dbReference type="Proteomes" id="UP000094389">
    <property type="component" value="Unassembled WGS sequence"/>
</dbReference>
<accession>A0A0H5C7N7</accession>
<comment type="subcellular location">
    <subcellularLocation>
        <location evidence="1">Membrane</location>
        <topology evidence="1">Multi-pass membrane protein</topology>
    </subcellularLocation>
</comment>
<evidence type="ECO:0000313" key="10">
    <source>
        <dbReference type="EMBL" id="ODV71350.1"/>
    </source>
</evidence>
<evidence type="ECO:0000256" key="4">
    <source>
        <dbReference type="ARBA" id="ARBA00022989"/>
    </source>
</evidence>
<name>A0A0H5C7N7_CYBJN</name>
<feature type="transmembrane region" description="Helical" evidence="7">
    <location>
        <begin position="393"/>
        <end position="413"/>
    </location>
</feature>
<dbReference type="AlphaFoldDB" id="A0A0H5C7N7"/>
<evidence type="ECO:0000259" key="8">
    <source>
        <dbReference type="PROSITE" id="PS50850"/>
    </source>
</evidence>
<dbReference type="OrthoDB" id="1935484at2759"/>
<dbReference type="PROSITE" id="PS50850">
    <property type="entry name" value="MFS"/>
    <property type="match status" value="1"/>
</dbReference>
<evidence type="ECO:0000256" key="7">
    <source>
        <dbReference type="SAM" id="Phobius"/>
    </source>
</evidence>
<dbReference type="GeneID" id="30988243"/>
<keyword evidence="12" id="KW-1185">Reference proteome</keyword>
<dbReference type="GO" id="GO:0016020">
    <property type="term" value="C:membrane"/>
    <property type="evidence" value="ECO:0007669"/>
    <property type="project" value="UniProtKB-SubCell"/>
</dbReference>
<feature type="domain" description="Major facilitator superfamily (MFS) profile" evidence="8">
    <location>
        <begin position="58"/>
        <end position="480"/>
    </location>
</feature>
<feature type="transmembrane region" description="Helical" evidence="7">
    <location>
        <begin position="332"/>
        <end position="351"/>
    </location>
</feature>
<dbReference type="EMBL" id="KV453941">
    <property type="protein sequence ID" value="ODV71350.1"/>
    <property type="molecule type" value="Genomic_DNA"/>
</dbReference>
<dbReference type="EMBL" id="CDQK01000006">
    <property type="protein sequence ID" value="CEP24290.1"/>
    <property type="molecule type" value="Genomic_DNA"/>
</dbReference>
<evidence type="ECO:0000256" key="5">
    <source>
        <dbReference type="ARBA" id="ARBA00023136"/>
    </source>
</evidence>
<dbReference type="InterPro" id="IPR020846">
    <property type="entry name" value="MFS_dom"/>
</dbReference>
<proteinExistence type="inferred from homology"/>
<comment type="similarity">
    <text evidence="6">Belongs to the major facilitator superfamily. Allantoate permease family.</text>
</comment>
<dbReference type="FunFam" id="1.20.1250.20:FF:000065">
    <property type="entry name" value="Putative MFS pantothenate transporter"/>
    <property type="match status" value="1"/>
</dbReference>
<sequence>MSEKEATEANEIQSSLTDQNVDGKSYKILLPDGTDVNVIKNWTQMEEARARMKVDLTLLPLLIAGFFVLQLDRGNLSNALTSTLREDVGLSSYQINVGQQLLSLGIVIGEIPSNYVLQKIGPALWLPFQILVWGAIALAQGWIRNYGGYIATRFLLGIGESGFIPGGLYTLSKFYTAKELGRRHTIYFVGNLLASALSGLIAAGILQDLTGVNGWSGWRWLFFIEGVCTLFVGIVYLFLLPKSTQDTSTLLFPKWQMFNERERYILTQRLLLDDPLKALDLKRSVKWKDIGKAVTQWRVWLHFLLTLTALSTAGPINTYLPTIVRQMGYTQFQANAMSTIGTWISLVYLLIIGQIQDRYKPRAATIIVISGLQAVFTIVLRCVTTTAGNTTRLAILIMVQSFISLPHIGNTSWVSVNSRLPTDRAVHLALVVMAANCGGIYSSQILNSDDGPYFTSAFTALAVITCVCFLVSVITYLQYIYTNKELTKKYGEVQVKESFDIKKNIDGEGFIVLDCSEQEYSNHTDRYKTFRFTP</sequence>
<dbReference type="Proteomes" id="UP000038830">
    <property type="component" value="Unassembled WGS sequence"/>
</dbReference>
<dbReference type="GO" id="GO:0022857">
    <property type="term" value="F:transmembrane transporter activity"/>
    <property type="evidence" value="ECO:0007669"/>
    <property type="project" value="InterPro"/>
</dbReference>
<keyword evidence="5 7" id="KW-0472">Membrane</keyword>
<dbReference type="OMA" id="AGPINTY"/>
<keyword evidence="4 7" id="KW-1133">Transmembrane helix</keyword>
<reference evidence="9" key="1">
    <citation type="submission" date="2014-12" db="EMBL/GenBank/DDBJ databases">
        <authorList>
            <person name="Jaenicke S."/>
        </authorList>
    </citation>
    <scope>NUCLEOTIDE SEQUENCE [LARGE SCALE GENOMIC DNA]</scope>
    <source>
        <strain evidence="9">CBS1600</strain>
    </source>
</reference>
<feature type="transmembrane region" description="Helical" evidence="7">
    <location>
        <begin position="299"/>
        <end position="320"/>
    </location>
</feature>
<dbReference type="InterPro" id="IPR036259">
    <property type="entry name" value="MFS_trans_sf"/>
</dbReference>
<feature type="transmembrane region" description="Helical" evidence="7">
    <location>
        <begin position="184"/>
        <end position="206"/>
    </location>
</feature>
<dbReference type="PANTHER" id="PTHR43791:SF32">
    <property type="entry name" value="MAJOR FACILITATOR SUPERFAMILY (MFS) PROFILE DOMAIN-CONTAINING PROTEIN"/>
    <property type="match status" value="1"/>
</dbReference>
<evidence type="ECO:0000313" key="12">
    <source>
        <dbReference type="Proteomes" id="UP000094389"/>
    </source>
</evidence>
<keyword evidence="3 7" id="KW-0812">Transmembrane</keyword>
<feature type="transmembrane region" description="Helical" evidence="7">
    <location>
        <begin position="458"/>
        <end position="481"/>
    </location>
</feature>
<dbReference type="InterPro" id="IPR011701">
    <property type="entry name" value="MFS"/>
</dbReference>
<evidence type="ECO:0000256" key="6">
    <source>
        <dbReference type="ARBA" id="ARBA00037968"/>
    </source>
</evidence>
<gene>
    <name evidence="9" type="ORF">BN1211_5087</name>
    <name evidence="10" type="ORF">CYBJADRAFT_164356</name>
</gene>
<evidence type="ECO:0000256" key="3">
    <source>
        <dbReference type="ARBA" id="ARBA00022692"/>
    </source>
</evidence>
<dbReference type="RefSeq" id="XP_020068389.1">
    <property type="nucleotide sequence ID" value="XM_020213847.1"/>
</dbReference>
<feature type="transmembrane region" description="Helical" evidence="7">
    <location>
        <begin position="425"/>
        <end position="446"/>
    </location>
</feature>
<dbReference type="Pfam" id="PF07690">
    <property type="entry name" value="MFS_1"/>
    <property type="match status" value="1"/>
</dbReference>
<feature type="transmembrane region" description="Helical" evidence="7">
    <location>
        <begin position="218"/>
        <end position="239"/>
    </location>
</feature>
<feature type="transmembrane region" description="Helical" evidence="7">
    <location>
        <begin position="363"/>
        <end position="387"/>
    </location>
</feature>
<dbReference type="STRING" id="983966.A0A0H5C7N7"/>
<evidence type="ECO:0000313" key="11">
    <source>
        <dbReference type="Proteomes" id="UP000038830"/>
    </source>
</evidence>
<dbReference type="SUPFAM" id="SSF103473">
    <property type="entry name" value="MFS general substrate transporter"/>
    <property type="match status" value="1"/>
</dbReference>
<feature type="transmembrane region" description="Helical" evidence="7">
    <location>
        <begin position="123"/>
        <end position="143"/>
    </location>
</feature>
<evidence type="ECO:0000313" key="9">
    <source>
        <dbReference type="EMBL" id="CEP24290.1"/>
    </source>
</evidence>
<protein>
    <submittedName>
        <fullName evidence="10">Major facilitator superfamily</fullName>
    </submittedName>
</protein>
<accession>A0A1E4RVT4</accession>
<evidence type="ECO:0000256" key="2">
    <source>
        <dbReference type="ARBA" id="ARBA00022448"/>
    </source>
</evidence>
<keyword evidence="2" id="KW-0813">Transport</keyword>
<evidence type="ECO:0000256" key="1">
    <source>
        <dbReference type="ARBA" id="ARBA00004141"/>
    </source>
</evidence>
<reference evidence="10 12" key="3">
    <citation type="journal article" date="2016" name="Proc. Natl. Acad. Sci. U.S.A.">
        <title>Comparative genomics of biotechnologically important yeasts.</title>
        <authorList>
            <person name="Riley R."/>
            <person name="Haridas S."/>
            <person name="Wolfe K.H."/>
            <person name="Lopes M.R."/>
            <person name="Hittinger C.T."/>
            <person name="Goeker M."/>
            <person name="Salamov A.A."/>
            <person name="Wisecaver J.H."/>
            <person name="Long T.M."/>
            <person name="Calvey C.H."/>
            <person name="Aerts A.L."/>
            <person name="Barry K.W."/>
            <person name="Choi C."/>
            <person name="Clum A."/>
            <person name="Coughlan A.Y."/>
            <person name="Deshpande S."/>
            <person name="Douglass A.P."/>
            <person name="Hanson S.J."/>
            <person name="Klenk H.-P."/>
            <person name="LaButti K.M."/>
            <person name="Lapidus A."/>
            <person name="Lindquist E.A."/>
            <person name="Lipzen A.M."/>
            <person name="Meier-Kolthoff J.P."/>
            <person name="Ohm R.A."/>
            <person name="Otillar R.P."/>
            <person name="Pangilinan J.L."/>
            <person name="Peng Y."/>
            <person name="Rokas A."/>
            <person name="Rosa C.A."/>
            <person name="Scheuner C."/>
            <person name="Sibirny A.A."/>
            <person name="Slot J.C."/>
            <person name="Stielow J.B."/>
            <person name="Sun H."/>
            <person name="Kurtzman C.P."/>
            <person name="Blackwell M."/>
            <person name="Grigoriev I.V."/>
            <person name="Jeffries T.W."/>
        </authorList>
    </citation>
    <scope>NUCLEOTIDE SEQUENCE [LARGE SCALE GENOMIC DNA]</scope>
    <source>
        <strain evidence="12">ATCC 18201 / CBS 1600 / BCRC 20928 / JCM 3617 / NBRC 0987 / NRRL Y-1542</strain>
        <strain evidence="10">NRRL Y-1542</strain>
    </source>
</reference>
<reference evidence="11" key="2">
    <citation type="journal article" date="2015" name="J. Biotechnol.">
        <title>The structure of the Cyberlindnera jadinii genome and its relation to Candida utilis analyzed by the occurrence of single nucleotide polymorphisms.</title>
        <authorList>
            <person name="Rupp O."/>
            <person name="Brinkrolf K."/>
            <person name="Buerth C."/>
            <person name="Kunigo M."/>
            <person name="Schneider J."/>
            <person name="Jaenicke S."/>
            <person name="Goesmann A."/>
            <person name="Puehler A."/>
            <person name="Jaeger K.-E."/>
            <person name="Ernst J.F."/>
        </authorList>
    </citation>
    <scope>NUCLEOTIDE SEQUENCE [LARGE SCALE GENOMIC DNA]</scope>
    <source>
        <strain evidence="11">ATCC 18201 / CBS 1600 / BCRC 20928 / JCM 3617 / NBRC 0987 / NRRL Y-1542</strain>
    </source>
</reference>
<dbReference type="PANTHER" id="PTHR43791">
    <property type="entry name" value="PERMEASE-RELATED"/>
    <property type="match status" value="1"/>
</dbReference>
<dbReference type="Gene3D" id="1.20.1250.20">
    <property type="entry name" value="MFS general substrate transporter like domains"/>
    <property type="match status" value="2"/>
</dbReference>
<organism evidence="9 11">
    <name type="scientific">Cyberlindnera jadinii (strain ATCC 18201 / CBS 1600 / BCRC 20928 / JCM 3617 / NBRC 0987 / NRRL Y-1542)</name>
    <name type="common">Torula yeast</name>
    <name type="synonym">Candida utilis</name>
    <dbReference type="NCBI Taxonomy" id="983966"/>
    <lineage>
        <taxon>Eukaryota</taxon>
        <taxon>Fungi</taxon>
        <taxon>Dikarya</taxon>
        <taxon>Ascomycota</taxon>
        <taxon>Saccharomycotina</taxon>
        <taxon>Saccharomycetes</taxon>
        <taxon>Phaffomycetales</taxon>
        <taxon>Phaffomycetaceae</taxon>
        <taxon>Cyberlindnera</taxon>
    </lineage>
</organism>